<accession>A0A0C2XIE7</accession>
<gene>
    <name evidence="14" type="ORF">M408DRAFT_23509</name>
</gene>
<protein>
    <recommendedName>
        <fullName evidence="4">sterol 3beta-glucosyltransferase</fullName>
        <ecNumber evidence="4">2.4.1.173</ecNumber>
    </recommendedName>
    <alternativeName>
        <fullName evidence="9">Autophagy-related protein 26</fullName>
    </alternativeName>
</protein>
<dbReference type="GO" id="GO:0016020">
    <property type="term" value="C:membrane"/>
    <property type="evidence" value="ECO:0007669"/>
    <property type="project" value="UniProtKB-SubCell"/>
</dbReference>
<dbReference type="Pfam" id="PF02893">
    <property type="entry name" value="GRAM"/>
    <property type="match status" value="1"/>
</dbReference>
<feature type="region of interest" description="Disordered" evidence="12">
    <location>
        <begin position="1"/>
        <end position="98"/>
    </location>
</feature>
<feature type="compositionally biased region" description="Basic residues" evidence="12">
    <location>
        <begin position="150"/>
        <end position="163"/>
    </location>
</feature>
<dbReference type="CDD" id="cd13216">
    <property type="entry name" value="PH-GRAM2_AGT26"/>
    <property type="match status" value="1"/>
</dbReference>
<feature type="compositionally biased region" description="Basic residues" evidence="12">
    <location>
        <begin position="42"/>
        <end position="55"/>
    </location>
</feature>
<sequence length="1331" mass="147031">MSGTTIDTDASTLHLHEEEDNKEMSQSVVDRIIRKTSQVTKSGHRKLNSLSRRVKSPHEASAEQNGTHEETSGDTVDPFAQPTSNPPSRPSLNASFRGEGSLRMGTQTLIQALQAIPWSDVEEGPNDKDDSDENDADHKPAFTLSSSIHTIHRPVARIHKRSKAAAPIASSDDDSSIEEEEDDFDIQAPPLGVAAASPLHITTSTQPTKGPTSMSDSRTMMRRTTSLATVKVQKRAKLAEKLKAVFEIAEIEEVTAEMPCWLLRSVLLQGYMYLTNSHICFFAHMPSRENQILKSGSLAKKAQRTKRWNKHWFVLKNDALTWFHSSADPYFPHGVVDLRYAISCEPHGEKGIRVRTNQKTVNLEADSVPSRDEWVKSIRKVIFQAQNLGDNVKIAIPYSAVLELEKSKAMDFSETIEIKVLDKEDSCVDSYFFAYFHNLDLAVEEIRQAVQKGKSIPRSSAQETVKDTTSNLHAPPPPPVQQDSLSSTSQGTLSSVRDRLSAPVGKLGSMLRPVASAPTPPSGSRPTSMLSSDSGPMFTSPASTTPIQSKTPTDHTYPPALIHHPASGASDNSAKSTWSVPVGVPSWLKAPSRRFFFSSPDSTTTALAQGDIGDIHETSAHSTLDHADFGFSIVDGVDSNALDPMTVDKFRAAFAFDEKETLLAEIPGYLFRVLPVFGRVNISSNYFCFRSSQPLTKTRMMIPIRDILSTENAKAFRFGHHGLVVVIKGHEELFFEFNSTERRNACAELLAKLVEECRERQRFLGTSPHPVTRQDSLVLETLTETETEPNSPVQPPPESQSEALPAVMFTSLGSAFLTFKPQESLRFTCLTIGSRGDVQPYIALAKGLQADGHRVKIATHLEFKDWIEGHGIEFGYVGGDPAELIRICVENGTFTVAFLREGLSKFRDWLDDLLATSWDACQNTDVLIESPSAMGGIHIAEALQIPYFRAFTMPWTRTRAYPHAFAVPENKMGGSYNYLTYVMFDQVFWRAISGQINRWRKVTLGIPPTTMDKQEAHKVPFLYNFSPAVVPPPLDWYEWIRVTGYWFLDDSENSTAKKWEPPAELLKFIETARADNKKIVYIGFGSIVVSDPDAMTKCILEAVKKSGVRAIMSKGWSDRLSTKKADANVNDAHMPLPPEVHNIAAVPHDWLFSRIDAACHHGGAGTTGASLRAGIPTIIRPFFGDQFFWADRVEALGIGAGVRKLTVEGLTTALVNATTDTKQIARAAAIGKAIRAENGVATAVESIYRDLEYARSIIKFSQEHHDSDGTEGLVEAPHDDVRSNRALSDDWNLVDEGHLENGKDHGGILSPLKRVSLGLSGLTNNLHHPRH</sequence>
<dbReference type="GO" id="GO:0016906">
    <property type="term" value="F:sterol 3-beta-glucosyltransferase activity"/>
    <property type="evidence" value="ECO:0007669"/>
    <property type="project" value="UniProtKB-EC"/>
</dbReference>
<dbReference type="PROSITE" id="PS50003">
    <property type="entry name" value="PH_DOMAIN"/>
    <property type="match status" value="1"/>
</dbReference>
<dbReference type="InterPro" id="IPR048066">
    <property type="entry name" value="ATG26_PH_GRAM1"/>
</dbReference>
<feature type="domain" description="PH" evidence="13">
    <location>
        <begin position="291"/>
        <end position="383"/>
    </location>
</feature>
<evidence type="ECO:0000256" key="6">
    <source>
        <dbReference type="ARBA" id="ARBA00022676"/>
    </source>
</evidence>
<evidence type="ECO:0000256" key="2">
    <source>
        <dbReference type="ARBA" id="ARBA00004496"/>
    </source>
</evidence>
<dbReference type="InterPro" id="IPR004276">
    <property type="entry name" value="GlycoTrans_28_N"/>
</dbReference>
<keyword evidence="8" id="KW-0472">Membrane</keyword>
<feature type="compositionally biased region" description="Polar residues" evidence="12">
    <location>
        <begin position="1"/>
        <end position="11"/>
    </location>
</feature>
<dbReference type="InterPro" id="IPR004182">
    <property type="entry name" value="GRAM"/>
</dbReference>
<dbReference type="FunFam" id="2.30.29.30:FF:000303">
    <property type="entry name" value="Sterol 3-beta-glucosyltransferase"/>
    <property type="match status" value="1"/>
</dbReference>
<feature type="compositionally biased region" description="Polar residues" evidence="12">
    <location>
        <begin position="524"/>
        <end position="534"/>
    </location>
</feature>
<evidence type="ECO:0000259" key="13">
    <source>
        <dbReference type="PROSITE" id="PS50003"/>
    </source>
</evidence>
<dbReference type="GO" id="GO:0016125">
    <property type="term" value="P:sterol metabolic process"/>
    <property type="evidence" value="ECO:0007669"/>
    <property type="project" value="TreeGrafter"/>
</dbReference>
<dbReference type="GO" id="GO:0005737">
    <property type="term" value="C:cytoplasm"/>
    <property type="evidence" value="ECO:0007669"/>
    <property type="project" value="UniProtKB-SubCell"/>
</dbReference>
<evidence type="ECO:0000256" key="3">
    <source>
        <dbReference type="ARBA" id="ARBA00006962"/>
    </source>
</evidence>
<dbReference type="InterPro" id="IPR002213">
    <property type="entry name" value="UDP_glucos_trans"/>
</dbReference>
<comment type="similarity">
    <text evidence="3">Belongs to the glycosyltransferase 28 family.</text>
</comment>
<evidence type="ECO:0000256" key="9">
    <source>
        <dbReference type="ARBA" id="ARBA00029843"/>
    </source>
</evidence>
<feature type="compositionally biased region" description="Low complexity" evidence="12">
    <location>
        <begin position="481"/>
        <end position="495"/>
    </location>
</feature>
<dbReference type="InterPro" id="IPR001849">
    <property type="entry name" value="PH_domain"/>
</dbReference>
<comment type="catalytic activity">
    <reaction evidence="10">
        <text>ergosterol + UDP-alpha-D-glucose = ergosteryl 3-beta-D-glucoside + UDP + H(+)</text>
        <dbReference type="Rhea" id="RHEA:61836"/>
        <dbReference type="ChEBI" id="CHEBI:15378"/>
        <dbReference type="ChEBI" id="CHEBI:16933"/>
        <dbReference type="ChEBI" id="CHEBI:52973"/>
        <dbReference type="ChEBI" id="CHEBI:58223"/>
        <dbReference type="ChEBI" id="CHEBI:58885"/>
    </reaction>
    <physiologicalReaction direction="left-to-right" evidence="10">
        <dbReference type="Rhea" id="RHEA:61837"/>
    </physiologicalReaction>
</comment>
<keyword evidence="7 14" id="KW-0808">Transferase</keyword>
<dbReference type="EMBL" id="KN824291">
    <property type="protein sequence ID" value="KIM28862.1"/>
    <property type="molecule type" value="Genomic_DNA"/>
</dbReference>
<dbReference type="GO" id="GO:0005975">
    <property type="term" value="P:carbohydrate metabolic process"/>
    <property type="evidence" value="ECO:0007669"/>
    <property type="project" value="InterPro"/>
</dbReference>
<dbReference type="SUPFAM" id="SSF50729">
    <property type="entry name" value="PH domain-like"/>
    <property type="match status" value="1"/>
</dbReference>
<evidence type="ECO:0000313" key="15">
    <source>
        <dbReference type="Proteomes" id="UP000054097"/>
    </source>
</evidence>
<keyword evidence="6" id="KW-0328">Glycosyltransferase</keyword>
<dbReference type="Gene3D" id="2.30.29.30">
    <property type="entry name" value="Pleckstrin-homology domain (PH domain)/Phosphotyrosine-binding domain (PTB)"/>
    <property type="match status" value="2"/>
</dbReference>
<keyword evidence="15" id="KW-1185">Reference proteome</keyword>
<evidence type="ECO:0000256" key="8">
    <source>
        <dbReference type="ARBA" id="ARBA00023136"/>
    </source>
</evidence>
<dbReference type="InterPro" id="IPR010610">
    <property type="entry name" value="EryCIII-like_C"/>
</dbReference>
<evidence type="ECO:0000313" key="14">
    <source>
        <dbReference type="EMBL" id="KIM28862.1"/>
    </source>
</evidence>
<dbReference type="InterPro" id="IPR050426">
    <property type="entry name" value="Glycosyltransferase_28"/>
</dbReference>
<dbReference type="CDD" id="cd03784">
    <property type="entry name" value="GT1_Gtf-like"/>
    <property type="match status" value="1"/>
</dbReference>
<dbReference type="Pfam" id="PF03033">
    <property type="entry name" value="Glyco_transf_28"/>
    <property type="match status" value="1"/>
</dbReference>
<dbReference type="Proteomes" id="UP000054097">
    <property type="component" value="Unassembled WGS sequence"/>
</dbReference>
<dbReference type="Gene3D" id="3.40.50.2000">
    <property type="entry name" value="Glycogen Phosphorylase B"/>
    <property type="match status" value="2"/>
</dbReference>
<comment type="catalytic activity">
    <reaction evidence="11">
        <text>a sterol + UDP-alpha-D-glucose = a sterol 3-beta-D-glucoside + UDP + H(+)</text>
        <dbReference type="Rhea" id="RHEA:22724"/>
        <dbReference type="ChEBI" id="CHEBI:15378"/>
        <dbReference type="ChEBI" id="CHEBI:15889"/>
        <dbReference type="ChEBI" id="CHEBI:37424"/>
        <dbReference type="ChEBI" id="CHEBI:58223"/>
        <dbReference type="ChEBI" id="CHEBI:58885"/>
        <dbReference type="EC" id="2.4.1.173"/>
    </reaction>
    <physiologicalReaction direction="left-to-right" evidence="11">
        <dbReference type="Rhea" id="RHEA:22725"/>
    </physiologicalReaction>
</comment>
<reference evidence="14 15" key="1">
    <citation type="submission" date="2014-04" db="EMBL/GenBank/DDBJ databases">
        <authorList>
            <consortium name="DOE Joint Genome Institute"/>
            <person name="Kuo A."/>
            <person name="Zuccaro A."/>
            <person name="Kohler A."/>
            <person name="Nagy L.G."/>
            <person name="Floudas D."/>
            <person name="Copeland A."/>
            <person name="Barry K.W."/>
            <person name="Cichocki N."/>
            <person name="Veneault-Fourrey C."/>
            <person name="LaButti K."/>
            <person name="Lindquist E.A."/>
            <person name="Lipzen A."/>
            <person name="Lundell T."/>
            <person name="Morin E."/>
            <person name="Murat C."/>
            <person name="Sun H."/>
            <person name="Tunlid A."/>
            <person name="Henrissat B."/>
            <person name="Grigoriev I.V."/>
            <person name="Hibbett D.S."/>
            <person name="Martin F."/>
            <person name="Nordberg H.P."/>
            <person name="Cantor M.N."/>
            <person name="Hua S.X."/>
        </authorList>
    </citation>
    <scope>NUCLEOTIDE SEQUENCE [LARGE SCALE GENOMIC DNA]</scope>
    <source>
        <strain evidence="14 15">MAFF 305830</strain>
    </source>
</reference>
<proteinExistence type="inferred from homology"/>
<organism evidence="14 15">
    <name type="scientific">Serendipita vermifera MAFF 305830</name>
    <dbReference type="NCBI Taxonomy" id="933852"/>
    <lineage>
        <taxon>Eukaryota</taxon>
        <taxon>Fungi</taxon>
        <taxon>Dikarya</taxon>
        <taxon>Basidiomycota</taxon>
        <taxon>Agaricomycotina</taxon>
        <taxon>Agaricomycetes</taxon>
        <taxon>Sebacinales</taxon>
        <taxon>Serendipitaceae</taxon>
        <taxon>Serendipita</taxon>
    </lineage>
</organism>
<evidence type="ECO:0000256" key="11">
    <source>
        <dbReference type="ARBA" id="ARBA00049453"/>
    </source>
</evidence>
<dbReference type="OrthoDB" id="10261837at2759"/>
<feature type="region of interest" description="Disordered" evidence="12">
    <location>
        <begin position="116"/>
        <end position="182"/>
    </location>
</feature>
<dbReference type="SUPFAM" id="SSF53756">
    <property type="entry name" value="UDP-Glycosyltransferase/glycogen phosphorylase"/>
    <property type="match status" value="1"/>
</dbReference>
<dbReference type="STRING" id="933852.A0A0C2XIE7"/>
<feature type="region of interest" description="Disordered" evidence="12">
    <location>
        <begin position="198"/>
        <end position="221"/>
    </location>
</feature>
<dbReference type="Pfam" id="PF00169">
    <property type="entry name" value="PH"/>
    <property type="match status" value="1"/>
</dbReference>
<comment type="subcellular location">
    <subcellularLocation>
        <location evidence="2">Cytoplasm</location>
    </subcellularLocation>
    <subcellularLocation>
        <location evidence="1">Membrane</location>
        <topology evidence="1">Peripheral membrane protein</topology>
    </subcellularLocation>
</comment>
<evidence type="ECO:0000256" key="4">
    <source>
        <dbReference type="ARBA" id="ARBA00012650"/>
    </source>
</evidence>
<dbReference type="Pfam" id="PF06722">
    <property type="entry name" value="EryCIII-like_C"/>
    <property type="match status" value="1"/>
</dbReference>
<evidence type="ECO:0000256" key="1">
    <source>
        <dbReference type="ARBA" id="ARBA00004170"/>
    </source>
</evidence>
<dbReference type="EC" id="2.4.1.173" evidence="4"/>
<feature type="compositionally biased region" description="Basic and acidic residues" evidence="12">
    <location>
        <begin position="56"/>
        <end position="71"/>
    </location>
</feature>
<dbReference type="PANTHER" id="PTHR48050">
    <property type="entry name" value="STEROL 3-BETA-GLUCOSYLTRANSFERASE"/>
    <property type="match status" value="1"/>
</dbReference>
<feature type="compositionally biased region" description="Acidic residues" evidence="12">
    <location>
        <begin position="120"/>
        <end position="135"/>
    </location>
</feature>
<dbReference type="FunFam" id="3.40.50.2000:FF:000029">
    <property type="entry name" value="Sterol 3-beta-glucosyltransferase"/>
    <property type="match status" value="1"/>
</dbReference>
<evidence type="ECO:0000256" key="5">
    <source>
        <dbReference type="ARBA" id="ARBA00022490"/>
    </source>
</evidence>
<dbReference type="InterPro" id="IPR048065">
    <property type="entry name" value="ATG26_PH_GRAM2"/>
</dbReference>
<evidence type="ECO:0000256" key="10">
    <source>
        <dbReference type="ARBA" id="ARBA00047886"/>
    </source>
</evidence>
<dbReference type="InterPro" id="IPR011993">
    <property type="entry name" value="PH-like_dom_sf"/>
</dbReference>
<dbReference type="FunFam" id="3.40.50.2000:FF:000009">
    <property type="entry name" value="Sterol 3-beta-glucosyltransferase UGT80A2"/>
    <property type="match status" value="1"/>
</dbReference>
<dbReference type="HOGENOM" id="CLU_000537_6_0_1"/>
<dbReference type="PANTHER" id="PTHR48050:SF25">
    <property type="entry name" value="STEROL 3-BETA-GLUCOSYLTRANSFERASE"/>
    <property type="match status" value="1"/>
</dbReference>
<feature type="compositionally biased region" description="Basic and acidic residues" evidence="12">
    <location>
        <begin position="14"/>
        <end position="23"/>
    </location>
</feature>
<feature type="compositionally biased region" description="Polar residues" evidence="12">
    <location>
        <begin position="540"/>
        <end position="551"/>
    </location>
</feature>
<feature type="compositionally biased region" description="Polar residues" evidence="12">
    <location>
        <begin position="457"/>
        <end position="472"/>
    </location>
</feature>
<evidence type="ECO:0000256" key="12">
    <source>
        <dbReference type="SAM" id="MobiDB-lite"/>
    </source>
</evidence>
<reference evidence="15" key="2">
    <citation type="submission" date="2015-01" db="EMBL/GenBank/DDBJ databases">
        <title>Evolutionary Origins and Diversification of the Mycorrhizal Mutualists.</title>
        <authorList>
            <consortium name="DOE Joint Genome Institute"/>
            <consortium name="Mycorrhizal Genomics Consortium"/>
            <person name="Kohler A."/>
            <person name="Kuo A."/>
            <person name="Nagy L.G."/>
            <person name="Floudas D."/>
            <person name="Copeland A."/>
            <person name="Barry K.W."/>
            <person name="Cichocki N."/>
            <person name="Veneault-Fourrey C."/>
            <person name="LaButti K."/>
            <person name="Lindquist E.A."/>
            <person name="Lipzen A."/>
            <person name="Lundell T."/>
            <person name="Morin E."/>
            <person name="Murat C."/>
            <person name="Riley R."/>
            <person name="Ohm R."/>
            <person name="Sun H."/>
            <person name="Tunlid A."/>
            <person name="Henrissat B."/>
            <person name="Grigoriev I.V."/>
            <person name="Hibbett D.S."/>
            <person name="Martin F."/>
        </authorList>
    </citation>
    <scope>NUCLEOTIDE SEQUENCE [LARGE SCALE GENOMIC DNA]</scope>
    <source>
        <strain evidence="15">MAFF 305830</strain>
    </source>
</reference>
<dbReference type="SMART" id="SM00233">
    <property type="entry name" value="PH"/>
    <property type="match status" value="1"/>
</dbReference>
<keyword evidence="5" id="KW-0963">Cytoplasm</keyword>
<dbReference type="CDD" id="cd13215">
    <property type="entry name" value="PH-GRAM1_AGT26"/>
    <property type="match status" value="1"/>
</dbReference>
<name>A0A0C2XIE7_SERVB</name>
<feature type="compositionally biased region" description="Polar residues" evidence="12">
    <location>
        <begin position="200"/>
        <end position="221"/>
    </location>
</feature>
<feature type="region of interest" description="Disordered" evidence="12">
    <location>
        <begin position="453"/>
        <end position="573"/>
    </location>
</feature>
<dbReference type="SMART" id="SM00568">
    <property type="entry name" value="GRAM"/>
    <property type="match status" value="2"/>
</dbReference>
<feature type="compositionally biased region" description="Acidic residues" evidence="12">
    <location>
        <begin position="171"/>
        <end position="182"/>
    </location>
</feature>
<evidence type="ECO:0000256" key="7">
    <source>
        <dbReference type="ARBA" id="ARBA00022679"/>
    </source>
</evidence>